<protein>
    <submittedName>
        <fullName evidence="1">Uncharacterized protein</fullName>
    </submittedName>
</protein>
<evidence type="ECO:0000313" key="1">
    <source>
        <dbReference type="EMBL" id="CAG9334246.1"/>
    </source>
</evidence>
<dbReference type="AlphaFoldDB" id="A0AAU9KF06"/>
<organism evidence="1 2">
    <name type="scientific">Blepharisma stoltei</name>
    <dbReference type="NCBI Taxonomy" id="1481888"/>
    <lineage>
        <taxon>Eukaryota</taxon>
        <taxon>Sar</taxon>
        <taxon>Alveolata</taxon>
        <taxon>Ciliophora</taxon>
        <taxon>Postciliodesmatophora</taxon>
        <taxon>Heterotrichea</taxon>
        <taxon>Heterotrichida</taxon>
        <taxon>Blepharismidae</taxon>
        <taxon>Blepharisma</taxon>
    </lineage>
</organism>
<reference evidence="1" key="1">
    <citation type="submission" date="2021-09" db="EMBL/GenBank/DDBJ databases">
        <authorList>
            <consortium name="AG Swart"/>
            <person name="Singh M."/>
            <person name="Singh A."/>
            <person name="Seah K."/>
            <person name="Emmerich C."/>
        </authorList>
    </citation>
    <scope>NUCLEOTIDE SEQUENCE</scope>
    <source>
        <strain evidence="1">ATCC30299</strain>
    </source>
</reference>
<dbReference type="InterPro" id="IPR036322">
    <property type="entry name" value="WD40_repeat_dom_sf"/>
</dbReference>
<comment type="caution">
    <text evidence="1">The sequence shown here is derived from an EMBL/GenBank/DDBJ whole genome shotgun (WGS) entry which is preliminary data.</text>
</comment>
<gene>
    <name evidence="1" type="ORF">BSTOLATCC_MIC60866</name>
</gene>
<sequence>MESMLLSHKIERKNPIESKYLAYIEKSKTSGFLANIWIYNLETEIFQSYKDLNKISIFQYVDLHYMKVLNLPDNEILLVKWSLSKKKPIIFQFLHKGTRREIYHDAIFHSAEYCDRYVYLFGQHSWKIKISDLQKKTMRRIIKIMPIIIHIAHMDLLSCVGFFDKVLITSSSKNSIILYDKIVNSCSVLPPILRNGDKILAAYQFKIYIILFSGRVYENHGDLRLWNIIDLDICCLKYPNMVTYAYKSNALMIADEENFYSFDLDKVKIEKLNIKNTNIF</sequence>
<dbReference type="SUPFAM" id="SSF50978">
    <property type="entry name" value="WD40 repeat-like"/>
    <property type="match status" value="1"/>
</dbReference>
<dbReference type="Proteomes" id="UP001162131">
    <property type="component" value="Unassembled WGS sequence"/>
</dbReference>
<proteinExistence type="predicted"/>
<name>A0AAU9KF06_9CILI</name>
<keyword evidence="2" id="KW-1185">Reference proteome</keyword>
<evidence type="ECO:0000313" key="2">
    <source>
        <dbReference type="Proteomes" id="UP001162131"/>
    </source>
</evidence>
<dbReference type="EMBL" id="CAJZBQ010000058">
    <property type="protein sequence ID" value="CAG9334246.1"/>
    <property type="molecule type" value="Genomic_DNA"/>
</dbReference>
<accession>A0AAU9KF06</accession>